<dbReference type="SUPFAM" id="SSF48371">
    <property type="entry name" value="ARM repeat"/>
    <property type="match status" value="1"/>
</dbReference>
<sequence length="329" mass="36218">PASQTSLAEKDKETVDSGNTSAGLERPEDQPGLVSEQERTDVNTVSLPSETPLDAPLSAERPEAQGYPKSEKGRFEEPLPGGEDASSSRSGGIPTITPSDVHVPESSGSAGQVFQLLDELTTKNFDLVTKNILQWFKVTPNSQILYKTTQSIVERATAVPAGQSGQFDILVRLCKVMVNNLSGKINVKNPQRSGGLVFRDYLGDICRENLKGIGASTIVAGGHTAGFRRLRLIEFIGNLAKQKGVAMWTPDIIDKWVTALLDDNDEEQFATLCMLLTRPGPLCTEKKKKLRTHIKRWSQEMSKFAQRTSKPRVRVLLQNVISRQDLGWF</sequence>
<gene>
    <name evidence="2" type="ORF">M378DRAFT_14149</name>
</gene>
<keyword evidence="3" id="KW-1185">Reference proteome</keyword>
<dbReference type="STRING" id="946122.A0A0C2SC96"/>
<evidence type="ECO:0000313" key="3">
    <source>
        <dbReference type="Proteomes" id="UP000054549"/>
    </source>
</evidence>
<evidence type="ECO:0000313" key="2">
    <source>
        <dbReference type="EMBL" id="KIL60500.1"/>
    </source>
</evidence>
<name>A0A0C2SC96_AMAMK</name>
<accession>A0A0C2SC96</accession>
<dbReference type="AlphaFoldDB" id="A0A0C2SC96"/>
<dbReference type="EMBL" id="KN818298">
    <property type="protein sequence ID" value="KIL60500.1"/>
    <property type="molecule type" value="Genomic_DNA"/>
</dbReference>
<dbReference type="InterPro" id="IPR016024">
    <property type="entry name" value="ARM-type_fold"/>
</dbReference>
<protein>
    <recommendedName>
        <fullName evidence="4">MIF4G domain-containing protein</fullName>
    </recommendedName>
</protein>
<dbReference type="InParanoid" id="A0A0C2SC96"/>
<proteinExistence type="predicted"/>
<dbReference type="Gene3D" id="1.25.40.180">
    <property type="match status" value="1"/>
</dbReference>
<organism evidence="2 3">
    <name type="scientific">Amanita muscaria (strain Koide BX008)</name>
    <dbReference type="NCBI Taxonomy" id="946122"/>
    <lineage>
        <taxon>Eukaryota</taxon>
        <taxon>Fungi</taxon>
        <taxon>Dikarya</taxon>
        <taxon>Basidiomycota</taxon>
        <taxon>Agaricomycotina</taxon>
        <taxon>Agaricomycetes</taxon>
        <taxon>Agaricomycetidae</taxon>
        <taxon>Agaricales</taxon>
        <taxon>Pluteineae</taxon>
        <taxon>Amanitaceae</taxon>
        <taxon>Amanita</taxon>
    </lineage>
</organism>
<reference evidence="2 3" key="1">
    <citation type="submission" date="2014-04" db="EMBL/GenBank/DDBJ databases">
        <title>Evolutionary Origins and Diversification of the Mycorrhizal Mutualists.</title>
        <authorList>
            <consortium name="DOE Joint Genome Institute"/>
            <consortium name="Mycorrhizal Genomics Consortium"/>
            <person name="Kohler A."/>
            <person name="Kuo A."/>
            <person name="Nagy L.G."/>
            <person name="Floudas D."/>
            <person name="Copeland A."/>
            <person name="Barry K.W."/>
            <person name="Cichocki N."/>
            <person name="Veneault-Fourrey C."/>
            <person name="LaButti K."/>
            <person name="Lindquist E.A."/>
            <person name="Lipzen A."/>
            <person name="Lundell T."/>
            <person name="Morin E."/>
            <person name="Murat C."/>
            <person name="Riley R."/>
            <person name="Ohm R."/>
            <person name="Sun H."/>
            <person name="Tunlid A."/>
            <person name="Henrissat B."/>
            <person name="Grigoriev I.V."/>
            <person name="Hibbett D.S."/>
            <person name="Martin F."/>
        </authorList>
    </citation>
    <scope>NUCLEOTIDE SEQUENCE [LARGE SCALE GENOMIC DNA]</scope>
    <source>
        <strain evidence="2 3">Koide BX008</strain>
    </source>
</reference>
<dbReference type="Proteomes" id="UP000054549">
    <property type="component" value="Unassembled WGS sequence"/>
</dbReference>
<feature type="non-terminal residue" evidence="2">
    <location>
        <position position="1"/>
    </location>
</feature>
<dbReference type="HOGENOM" id="CLU_029620_0_0_1"/>
<evidence type="ECO:0008006" key="4">
    <source>
        <dbReference type="Google" id="ProtNLM"/>
    </source>
</evidence>
<evidence type="ECO:0000256" key="1">
    <source>
        <dbReference type="SAM" id="MobiDB-lite"/>
    </source>
</evidence>
<feature type="region of interest" description="Disordered" evidence="1">
    <location>
        <begin position="1"/>
        <end position="107"/>
    </location>
</feature>